<dbReference type="RefSeq" id="WP_155935590.1">
    <property type="nucleotide sequence ID" value="NZ_WODC01000011.1"/>
</dbReference>
<protein>
    <recommendedName>
        <fullName evidence="5">Probable membrane transporter protein</fullName>
    </recommendedName>
</protein>
<dbReference type="Proteomes" id="UP000461162">
    <property type="component" value="Unassembled WGS sequence"/>
</dbReference>
<dbReference type="EMBL" id="WODC01000011">
    <property type="protein sequence ID" value="MUM78742.1"/>
    <property type="molecule type" value="Genomic_DNA"/>
</dbReference>
<feature type="transmembrane region" description="Helical" evidence="5">
    <location>
        <begin position="262"/>
        <end position="279"/>
    </location>
</feature>
<comment type="similarity">
    <text evidence="5">Belongs to the 4-toluene sulfonate uptake permease (TSUP) (TC 2.A.102) family.</text>
</comment>
<evidence type="ECO:0000256" key="5">
    <source>
        <dbReference type="RuleBase" id="RU363041"/>
    </source>
</evidence>
<feature type="transmembrane region" description="Helical" evidence="5">
    <location>
        <begin position="44"/>
        <end position="69"/>
    </location>
</feature>
<comment type="subcellular location">
    <subcellularLocation>
        <location evidence="5">Cell membrane</location>
        <topology evidence="5">Multi-pass membrane protein</topology>
    </subcellularLocation>
    <subcellularLocation>
        <location evidence="1">Membrane</location>
        <topology evidence="1">Multi-pass membrane protein</topology>
    </subcellularLocation>
</comment>
<evidence type="ECO:0000256" key="3">
    <source>
        <dbReference type="ARBA" id="ARBA00022989"/>
    </source>
</evidence>
<organism evidence="6 7">
    <name type="scientific">Pseudodesulfovibrio alkaliphilus</name>
    <dbReference type="NCBI Taxonomy" id="2661613"/>
    <lineage>
        <taxon>Bacteria</taxon>
        <taxon>Pseudomonadati</taxon>
        <taxon>Thermodesulfobacteriota</taxon>
        <taxon>Desulfovibrionia</taxon>
        <taxon>Desulfovibrionales</taxon>
        <taxon>Desulfovibrionaceae</taxon>
    </lineage>
</organism>
<keyword evidence="4 5" id="KW-0472">Membrane</keyword>
<accession>A0A7K1KS40</accession>
<evidence type="ECO:0000256" key="1">
    <source>
        <dbReference type="ARBA" id="ARBA00004141"/>
    </source>
</evidence>
<proteinExistence type="inferred from homology"/>
<comment type="caution">
    <text evidence="6">The sequence shown here is derived from an EMBL/GenBank/DDBJ whole genome shotgun (WGS) entry which is preliminary data.</text>
</comment>
<dbReference type="PANTHER" id="PTHR43483:SF3">
    <property type="entry name" value="MEMBRANE TRANSPORTER PROTEIN HI_0806-RELATED"/>
    <property type="match status" value="1"/>
</dbReference>
<evidence type="ECO:0000256" key="4">
    <source>
        <dbReference type="ARBA" id="ARBA00023136"/>
    </source>
</evidence>
<dbReference type="PANTHER" id="PTHR43483">
    <property type="entry name" value="MEMBRANE TRANSPORTER PROTEIN HI_0806-RELATED"/>
    <property type="match status" value="1"/>
</dbReference>
<dbReference type="Pfam" id="PF01925">
    <property type="entry name" value="TauE"/>
    <property type="match status" value="1"/>
</dbReference>
<feature type="transmembrane region" description="Helical" evidence="5">
    <location>
        <begin position="191"/>
        <end position="217"/>
    </location>
</feature>
<evidence type="ECO:0000313" key="7">
    <source>
        <dbReference type="Proteomes" id="UP000461162"/>
    </source>
</evidence>
<feature type="transmembrane region" description="Helical" evidence="5">
    <location>
        <begin position="223"/>
        <end position="250"/>
    </location>
</feature>
<feature type="transmembrane region" description="Helical" evidence="5">
    <location>
        <begin position="81"/>
        <end position="103"/>
    </location>
</feature>
<evidence type="ECO:0000313" key="6">
    <source>
        <dbReference type="EMBL" id="MUM78742.1"/>
    </source>
</evidence>
<keyword evidence="7" id="KW-1185">Reference proteome</keyword>
<evidence type="ECO:0000256" key="2">
    <source>
        <dbReference type="ARBA" id="ARBA00022692"/>
    </source>
</evidence>
<dbReference type="AlphaFoldDB" id="A0A7K1KS40"/>
<sequence length="315" mass="33830">MYFPIAGIEVSPWVPPLVAMAVSFVTSMGGVSGAFLLLPFQMSFLGYAAPSVSATNHLFNIVAIPSGVLRYLREGRMVWPLTWIVIAGTLPGVLIGAVIRVTWLPDADSFKLFAGAVLLYIGIKMVRDLTGRANGSAKAESERRFQELVRGHRGKTASGEPLPAVRTIAFNLRRTCYEFYGERHDVSTPGIFVLSFIVGIVGGTYGIGGGSIVAPFFVTVFGLPVYTVAGAALMGTFVTSVAGVAFYQFLARFHPEVAVGPDWMLGVLFGLGGMVGMYLGARCQKYVPAHIIKWMLAVIVLGTALKYGYGALFQQ</sequence>
<gene>
    <name evidence="6" type="ORF">GKC30_13960</name>
</gene>
<keyword evidence="5" id="KW-1003">Cell membrane</keyword>
<feature type="transmembrane region" description="Helical" evidence="5">
    <location>
        <begin position="291"/>
        <end position="309"/>
    </location>
</feature>
<dbReference type="InterPro" id="IPR002781">
    <property type="entry name" value="TM_pro_TauE-like"/>
</dbReference>
<name>A0A7K1KS40_9BACT</name>
<reference evidence="6 7" key="1">
    <citation type="submission" date="2019-11" db="EMBL/GenBank/DDBJ databases">
        <title>Pseudodesulfovibrio alkaliphilus, sp. nov., an alkaliphilic sulfate-reducing bacteria from mud volcano of Taman peninsula, Russia.</title>
        <authorList>
            <person name="Frolova A."/>
            <person name="Merkel A.Y."/>
            <person name="Slobodkin A.I."/>
        </authorList>
    </citation>
    <scope>NUCLEOTIDE SEQUENCE [LARGE SCALE GENOMIC DNA]</scope>
    <source>
        <strain evidence="6 7">F-1</strain>
    </source>
</reference>
<keyword evidence="3 5" id="KW-1133">Transmembrane helix</keyword>
<dbReference type="GO" id="GO:0005886">
    <property type="term" value="C:plasma membrane"/>
    <property type="evidence" value="ECO:0007669"/>
    <property type="project" value="UniProtKB-SubCell"/>
</dbReference>
<feature type="transmembrane region" description="Helical" evidence="5">
    <location>
        <begin position="12"/>
        <end position="38"/>
    </location>
</feature>
<keyword evidence="2 5" id="KW-0812">Transmembrane</keyword>